<gene>
    <name evidence="2" type="ORF">XENORESO_021498</name>
</gene>
<comment type="caution">
    <text evidence="2">The sequence shown here is derived from an EMBL/GenBank/DDBJ whole genome shotgun (WGS) entry which is preliminary data.</text>
</comment>
<accession>A0ABV0X5F8</accession>
<organism evidence="2 3">
    <name type="scientific">Xenotaenia resolanae</name>
    <dbReference type="NCBI Taxonomy" id="208358"/>
    <lineage>
        <taxon>Eukaryota</taxon>
        <taxon>Metazoa</taxon>
        <taxon>Chordata</taxon>
        <taxon>Craniata</taxon>
        <taxon>Vertebrata</taxon>
        <taxon>Euteleostomi</taxon>
        <taxon>Actinopterygii</taxon>
        <taxon>Neopterygii</taxon>
        <taxon>Teleostei</taxon>
        <taxon>Neoteleostei</taxon>
        <taxon>Acanthomorphata</taxon>
        <taxon>Ovalentaria</taxon>
        <taxon>Atherinomorphae</taxon>
        <taxon>Cyprinodontiformes</taxon>
        <taxon>Goodeidae</taxon>
        <taxon>Xenotaenia</taxon>
    </lineage>
</organism>
<feature type="compositionally biased region" description="Basic and acidic residues" evidence="1">
    <location>
        <begin position="84"/>
        <end position="95"/>
    </location>
</feature>
<feature type="non-terminal residue" evidence="2">
    <location>
        <position position="109"/>
    </location>
</feature>
<proteinExistence type="predicted"/>
<evidence type="ECO:0000256" key="1">
    <source>
        <dbReference type="SAM" id="MobiDB-lite"/>
    </source>
</evidence>
<dbReference type="EMBL" id="JAHRIM010088132">
    <property type="protein sequence ID" value="MEQ2276458.1"/>
    <property type="molecule type" value="Genomic_DNA"/>
</dbReference>
<feature type="region of interest" description="Disordered" evidence="1">
    <location>
        <begin position="81"/>
        <end position="109"/>
    </location>
</feature>
<dbReference type="Proteomes" id="UP001444071">
    <property type="component" value="Unassembled WGS sequence"/>
</dbReference>
<reference evidence="2 3" key="1">
    <citation type="submission" date="2021-06" db="EMBL/GenBank/DDBJ databases">
        <authorList>
            <person name="Palmer J.M."/>
        </authorList>
    </citation>
    <scope>NUCLEOTIDE SEQUENCE [LARGE SCALE GENOMIC DNA]</scope>
    <source>
        <strain evidence="2 3">XR_2019</strain>
        <tissue evidence="2">Muscle</tissue>
    </source>
</reference>
<sequence>MSLKTSQKMFLISPHQFKRLTQSDTSIRHTAEENLDADMRAILNEPGLTSYEKIKKYDALLQRYLTLLKQGVNEEQRVSLTLQRDTEVPEHEWSQEKQGPGQDEALKDQ</sequence>
<evidence type="ECO:0000313" key="3">
    <source>
        <dbReference type="Proteomes" id="UP001444071"/>
    </source>
</evidence>
<name>A0ABV0X5F8_9TELE</name>
<evidence type="ECO:0000313" key="2">
    <source>
        <dbReference type="EMBL" id="MEQ2276458.1"/>
    </source>
</evidence>
<protein>
    <submittedName>
        <fullName evidence="2">Uncharacterized protein</fullName>
    </submittedName>
</protein>
<keyword evidence="3" id="KW-1185">Reference proteome</keyword>